<keyword evidence="3" id="KW-1185">Reference proteome</keyword>
<evidence type="ECO:0000313" key="3">
    <source>
        <dbReference type="Proteomes" id="UP001604336"/>
    </source>
</evidence>
<dbReference type="Pfam" id="PF01798">
    <property type="entry name" value="Nop"/>
    <property type="match status" value="1"/>
</dbReference>
<dbReference type="InterPro" id="IPR024372">
    <property type="entry name" value="Ecm29_N"/>
</dbReference>
<evidence type="ECO:0000259" key="1">
    <source>
        <dbReference type="PROSITE" id="PS51358"/>
    </source>
</evidence>
<name>A0ABD1UKY1_9LAMI</name>
<gene>
    <name evidence="2" type="ORF">Adt_10771</name>
</gene>
<dbReference type="PROSITE" id="PS51358">
    <property type="entry name" value="NOP"/>
    <property type="match status" value="1"/>
</dbReference>
<dbReference type="InterPro" id="IPR042239">
    <property type="entry name" value="Nop_C"/>
</dbReference>
<feature type="domain" description="Nop" evidence="1">
    <location>
        <begin position="1"/>
        <end position="77"/>
    </location>
</feature>
<dbReference type="SUPFAM" id="SSF89124">
    <property type="entry name" value="Nop domain"/>
    <property type="match status" value="1"/>
</dbReference>
<dbReference type="PANTHER" id="PTHR10894">
    <property type="entry name" value="NUCLEOLAR PROTEIN 5 NUCLEOLAR PROTEIN NOP5 NOP58"/>
    <property type="match status" value="1"/>
</dbReference>
<dbReference type="InterPro" id="IPR002687">
    <property type="entry name" value="Nop_dom"/>
</dbReference>
<accession>A0ABD1UKY1</accession>
<protein>
    <submittedName>
        <fullName evidence="2">ARM repeat superfamily protein</fullName>
    </submittedName>
</protein>
<dbReference type="Pfam" id="PF13001">
    <property type="entry name" value="ECM29_N"/>
    <property type="match status" value="2"/>
</dbReference>
<dbReference type="InterPro" id="IPR036070">
    <property type="entry name" value="Nop_dom_sf"/>
</dbReference>
<dbReference type="InterPro" id="IPR045056">
    <property type="entry name" value="Nop56/Nop58"/>
</dbReference>
<comment type="caution">
    <text evidence="2">The sequence shown here is derived from an EMBL/GenBank/DDBJ whole genome shotgun (WGS) entry which is preliminary data.</text>
</comment>
<evidence type="ECO:0000313" key="2">
    <source>
        <dbReference type="EMBL" id="KAL2525717.1"/>
    </source>
</evidence>
<dbReference type="Gene3D" id="1.10.246.90">
    <property type="entry name" value="Nop domain"/>
    <property type="match status" value="1"/>
</dbReference>
<dbReference type="EMBL" id="JBFOLK010000003">
    <property type="protein sequence ID" value="KAL2525717.1"/>
    <property type="molecule type" value="Genomic_DNA"/>
</dbReference>
<reference evidence="3" key="1">
    <citation type="submission" date="2024-07" db="EMBL/GenBank/DDBJ databases">
        <title>Two chromosome-level genome assemblies of Korean endemic species Abeliophyllum distichum and Forsythia ovata (Oleaceae).</title>
        <authorList>
            <person name="Jang H."/>
        </authorList>
    </citation>
    <scope>NUCLEOTIDE SEQUENCE [LARGE SCALE GENOMIC DNA]</scope>
</reference>
<organism evidence="2 3">
    <name type="scientific">Abeliophyllum distichum</name>
    <dbReference type="NCBI Taxonomy" id="126358"/>
    <lineage>
        <taxon>Eukaryota</taxon>
        <taxon>Viridiplantae</taxon>
        <taxon>Streptophyta</taxon>
        <taxon>Embryophyta</taxon>
        <taxon>Tracheophyta</taxon>
        <taxon>Spermatophyta</taxon>
        <taxon>Magnoliopsida</taxon>
        <taxon>eudicotyledons</taxon>
        <taxon>Gunneridae</taxon>
        <taxon>Pentapetalae</taxon>
        <taxon>asterids</taxon>
        <taxon>lamiids</taxon>
        <taxon>Lamiales</taxon>
        <taxon>Oleaceae</taxon>
        <taxon>Forsythieae</taxon>
        <taxon>Abeliophyllum</taxon>
    </lineage>
</organism>
<dbReference type="Proteomes" id="UP001604336">
    <property type="component" value="Unassembled WGS sequence"/>
</dbReference>
<sequence length="355" mass="39710">MLAGALKTHGNTPKYGLIFHSSFIGRASTRNKGRMARYLANKCSIASRIDCFLEQSTTTFGEKLREQVEERLDFYDKGVAPRKNLDVMKSAIETVIEIPSHVNKRVKHQPQIGLPLSELWKLYMESSAAPMIRNFCIVYIEMSIERVPKEVIGKCHSTQIIDEVAARYRMLRDSKDCEMFLEFCLHTILYQPSPQSGGYRAGLSTVQCERITGKQLGMLNILVALELPPELVYPLYVSACVDSQESVVKKAEEVLKKNASCVNLDDPNLISKLFFLFNGTTGSENISPDSKVSPANPALRVRLMSIFCQSIAVANSFPSTLQCIFGCIFGKLNTLPFLHLKFYAFHGGQFACARA</sequence>
<proteinExistence type="predicted"/>
<dbReference type="AlphaFoldDB" id="A0ABD1UKY1"/>
<dbReference type="PANTHER" id="PTHR10894:SF0">
    <property type="entry name" value="NUCLEOLAR PROTEIN 56"/>
    <property type="match status" value="1"/>
</dbReference>